<sequence length="173" mass="20612">MIGEMIKLSEERLMPQKGELKAKLVAPRKIIVFWEASKLPKKIIELFFHRKFEELVTVVRIYDVTNLIFNGKNAHHFHEIPVPYHSEHWFVKGLAENRCFIVELGVYFSEIEFFPLYRSNYIQMPSPEIPNGDGYIQDLLPFQRYEDQSPQWMEQVSTYSYYLKSTNLEETNE</sequence>
<dbReference type="Proteomes" id="UP001623041">
    <property type="component" value="Unassembled WGS sequence"/>
</dbReference>
<dbReference type="EMBL" id="JBJHQH010000013">
    <property type="protein sequence ID" value="MFK9093295.1"/>
    <property type="molecule type" value="Genomic_DNA"/>
</dbReference>
<proteinExistence type="predicted"/>
<evidence type="ECO:0000313" key="2">
    <source>
        <dbReference type="Proteomes" id="UP001623041"/>
    </source>
</evidence>
<protein>
    <submittedName>
        <fullName evidence="1">DUF4912 domain-containing protein</fullName>
    </submittedName>
</protein>
<gene>
    <name evidence="1" type="ORF">ACJEBI_17660</name>
</gene>
<evidence type="ECO:0000313" key="1">
    <source>
        <dbReference type="EMBL" id="MFK9093295.1"/>
    </source>
</evidence>
<keyword evidence="2" id="KW-1185">Reference proteome</keyword>
<organism evidence="1 2">
    <name type="scientific">Bacillus salipaludis</name>
    <dbReference type="NCBI Taxonomy" id="2547811"/>
    <lineage>
        <taxon>Bacteria</taxon>
        <taxon>Bacillati</taxon>
        <taxon>Bacillota</taxon>
        <taxon>Bacilli</taxon>
        <taxon>Bacillales</taxon>
        <taxon>Bacillaceae</taxon>
        <taxon>Bacillus</taxon>
    </lineage>
</organism>
<dbReference type="InterPro" id="IPR032585">
    <property type="entry name" value="DUF4912"/>
</dbReference>
<name>A0ABW8RIH7_9BACI</name>
<comment type="caution">
    <text evidence="1">The sequence shown here is derived from an EMBL/GenBank/DDBJ whole genome shotgun (WGS) entry which is preliminary data.</text>
</comment>
<dbReference type="RefSeq" id="WP_406581823.1">
    <property type="nucleotide sequence ID" value="NZ_JBJHQH010000013.1"/>
</dbReference>
<accession>A0ABW8RIH7</accession>
<reference evidence="1 2" key="1">
    <citation type="submission" date="2024-11" db="EMBL/GenBank/DDBJ databases">
        <authorList>
            <person name="Lucas J.A."/>
        </authorList>
    </citation>
    <scope>NUCLEOTIDE SEQUENCE [LARGE SCALE GENOMIC DNA]</scope>
    <source>
        <strain evidence="1 2">Z 5.4</strain>
    </source>
</reference>
<dbReference type="Pfam" id="PF16258">
    <property type="entry name" value="DUF4912"/>
    <property type="match status" value="1"/>
</dbReference>